<dbReference type="InterPro" id="IPR006680">
    <property type="entry name" value="Amidohydro-rel"/>
</dbReference>
<dbReference type="RefSeq" id="WP_380074875.1">
    <property type="nucleotide sequence ID" value="NZ_JBHRTO010000002.1"/>
</dbReference>
<name>A0ABV7JAT4_9RHOB</name>
<reference evidence="4" key="1">
    <citation type="journal article" date="2019" name="Int. J. Syst. Evol. Microbiol.">
        <title>The Global Catalogue of Microorganisms (GCM) 10K type strain sequencing project: providing services to taxonomists for standard genome sequencing and annotation.</title>
        <authorList>
            <consortium name="The Broad Institute Genomics Platform"/>
            <consortium name="The Broad Institute Genome Sequencing Center for Infectious Disease"/>
            <person name="Wu L."/>
            <person name="Ma J."/>
        </authorList>
    </citation>
    <scope>NUCLEOTIDE SEQUENCE [LARGE SCALE GENOMIC DNA]</scope>
    <source>
        <strain evidence="4">KCTC 52039</strain>
    </source>
</reference>
<gene>
    <name evidence="3" type="ORF">ACFOGH_19645</name>
</gene>
<dbReference type="Gene3D" id="3.20.20.140">
    <property type="entry name" value="Metal-dependent hydrolases"/>
    <property type="match status" value="1"/>
</dbReference>
<organism evidence="3 4">
    <name type="scientific">Cypionkella sinensis</name>
    <dbReference type="NCBI Taxonomy" id="1756043"/>
    <lineage>
        <taxon>Bacteria</taxon>
        <taxon>Pseudomonadati</taxon>
        <taxon>Pseudomonadota</taxon>
        <taxon>Alphaproteobacteria</taxon>
        <taxon>Rhodobacterales</taxon>
        <taxon>Paracoccaceae</taxon>
        <taxon>Cypionkella</taxon>
    </lineage>
</organism>
<dbReference type="PANTHER" id="PTHR43569:SF2">
    <property type="entry name" value="AMIDOHYDROLASE-RELATED DOMAIN-CONTAINING PROTEIN"/>
    <property type="match status" value="1"/>
</dbReference>
<dbReference type="Proteomes" id="UP001595547">
    <property type="component" value="Unassembled WGS sequence"/>
</dbReference>
<dbReference type="InterPro" id="IPR052350">
    <property type="entry name" value="Metallo-dep_Lactonases"/>
</dbReference>
<dbReference type="SUPFAM" id="SSF51556">
    <property type="entry name" value="Metallo-dependent hydrolases"/>
    <property type="match status" value="1"/>
</dbReference>
<dbReference type="Pfam" id="PF04909">
    <property type="entry name" value="Amidohydro_2"/>
    <property type="match status" value="1"/>
</dbReference>
<dbReference type="InterPro" id="IPR032466">
    <property type="entry name" value="Metal_Hydrolase"/>
</dbReference>
<proteinExistence type="inferred from homology"/>
<protein>
    <submittedName>
        <fullName evidence="3">Amidohydrolase family protein</fullName>
    </submittedName>
</protein>
<evidence type="ECO:0000259" key="2">
    <source>
        <dbReference type="Pfam" id="PF04909"/>
    </source>
</evidence>
<evidence type="ECO:0000313" key="3">
    <source>
        <dbReference type="EMBL" id="MFC3183223.1"/>
    </source>
</evidence>
<evidence type="ECO:0000313" key="4">
    <source>
        <dbReference type="Proteomes" id="UP001595547"/>
    </source>
</evidence>
<evidence type="ECO:0000256" key="1">
    <source>
        <dbReference type="ARBA" id="ARBA00038310"/>
    </source>
</evidence>
<sequence length="279" mass="30849">MIFDTHLHLIDRKRLSYPWLADVPDLNRDWSYADYEATARRIGITDVLHMEVDVAEADIEAETTFVAELMQRPCSLIRGAIAAARPESAGFAAWLERVDRRVVKGVRRVLHVVPDAVSQTALFRQNIAGLGAAGLPFDIVMLARQLPLARALVDACPDTVFVLDHCGVPDIAGGGFDTWAAQITELARRPNLYMKLSGVTAYTGGNWTLQTLRPWVDHILHQFGPDRIVWGSDSPVCTLHSNLGEWVASSHALLAALSEDDRNSLLHGNAQRIWKTAAQ</sequence>
<feature type="domain" description="Amidohydrolase-related" evidence="2">
    <location>
        <begin position="4"/>
        <end position="275"/>
    </location>
</feature>
<comment type="caution">
    <text evidence="3">The sequence shown here is derived from an EMBL/GenBank/DDBJ whole genome shotgun (WGS) entry which is preliminary data.</text>
</comment>
<dbReference type="PANTHER" id="PTHR43569">
    <property type="entry name" value="AMIDOHYDROLASE"/>
    <property type="match status" value="1"/>
</dbReference>
<comment type="similarity">
    <text evidence="1">Belongs to the metallo-dependent hydrolases superfamily.</text>
</comment>
<accession>A0ABV7JAT4</accession>
<keyword evidence="4" id="KW-1185">Reference proteome</keyword>
<dbReference type="EMBL" id="JBHRTO010000002">
    <property type="protein sequence ID" value="MFC3183223.1"/>
    <property type="molecule type" value="Genomic_DNA"/>
</dbReference>